<feature type="signal peptide" evidence="1">
    <location>
        <begin position="1"/>
        <end position="17"/>
    </location>
</feature>
<proteinExistence type="predicted"/>
<feature type="chain" id="PRO_5043030744" description="CTLH domain-containing protein" evidence="1">
    <location>
        <begin position="18"/>
        <end position="96"/>
    </location>
</feature>
<evidence type="ECO:0000313" key="4">
    <source>
        <dbReference type="Proteomes" id="UP001359559"/>
    </source>
</evidence>
<dbReference type="AlphaFoldDB" id="A0AAN9FWY2"/>
<dbReference type="Pfam" id="PF10607">
    <property type="entry name" value="CTLH"/>
    <property type="match status" value="1"/>
</dbReference>
<protein>
    <recommendedName>
        <fullName evidence="2">CTLH domain-containing protein</fullName>
    </recommendedName>
</protein>
<reference evidence="3 4" key="1">
    <citation type="submission" date="2024-01" db="EMBL/GenBank/DDBJ databases">
        <title>The genomes of 5 underutilized Papilionoideae crops provide insights into root nodulation and disease resistance.</title>
        <authorList>
            <person name="Yuan L."/>
        </authorList>
    </citation>
    <scope>NUCLEOTIDE SEQUENCE [LARGE SCALE GENOMIC DNA]</scope>
    <source>
        <strain evidence="3">LY-2023</strain>
        <tissue evidence="3">Leaf</tissue>
    </source>
</reference>
<evidence type="ECO:0000256" key="1">
    <source>
        <dbReference type="SAM" id="SignalP"/>
    </source>
</evidence>
<dbReference type="EMBL" id="JAYKXN010000006">
    <property type="protein sequence ID" value="KAK7280603.1"/>
    <property type="molecule type" value="Genomic_DNA"/>
</dbReference>
<comment type="caution">
    <text evidence="3">The sequence shown here is derived from an EMBL/GenBank/DDBJ whole genome shotgun (WGS) entry which is preliminary data.</text>
</comment>
<evidence type="ECO:0000259" key="2">
    <source>
        <dbReference type="PROSITE" id="PS50897"/>
    </source>
</evidence>
<sequence length="96" mass="10636">MVRWIFAVGASLSSLFCKPLSNVDNTSATCFLLHCQKFIELVRVGALEEAVKYGRIQLSSFFGLPVFEDLVQDCVALLAYARPLESSVGYLLKDSE</sequence>
<dbReference type="Proteomes" id="UP001359559">
    <property type="component" value="Unassembled WGS sequence"/>
</dbReference>
<organism evidence="3 4">
    <name type="scientific">Clitoria ternatea</name>
    <name type="common">Butterfly pea</name>
    <dbReference type="NCBI Taxonomy" id="43366"/>
    <lineage>
        <taxon>Eukaryota</taxon>
        <taxon>Viridiplantae</taxon>
        <taxon>Streptophyta</taxon>
        <taxon>Embryophyta</taxon>
        <taxon>Tracheophyta</taxon>
        <taxon>Spermatophyta</taxon>
        <taxon>Magnoliopsida</taxon>
        <taxon>eudicotyledons</taxon>
        <taxon>Gunneridae</taxon>
        <taxon>Pentapetalae</taxon>
        <taxon>rosids</taxon>
        <taxon>fabids</taxon>
        <taxon>Fabales</taxon>
        <taxon>Fabaceae</taxon>
        <taxon>Papilionoideae</taxon>
        <taxon>50 kb inversion clade</taxon>
        <taxon>NPAAA clade</taxon>
        <taxon>indigoferoid/millettioid clade</taxon>
        <taxon>Phaseoleae</taxon>
        <taxon>Clitoria</taxon>
    </lineage>
</organism>
<dbReference type="InterPro" id="IPR024964">
    <property type="entry name" value="CTLH/CRA"/>
</dbReference>
<evidence type="ECO:0000313" key="3">
    <source>
        <dbReference type="EMBL" id="KAK7280603.1"/>
    </source>
</evidence>
<dbReference type="PROSITE" id="PS50897">
    <property type="entry name" value="CTLH"/>
    <property type="match status" value="1"/>
</dbReference>
<dbReference type="InterPro" id="IPR006595">
    <property type="entry name" value="CTLH_C"/>
</dbReference>
<gene>
    <name evidence="3" type="ORF">RJT34_25668</name>
</gene>
<keyword evidence="4" id="KW-1185">Reference proteome</keyword>
<feature type="domain" description="CTLH" evidence="2">
    <location>
        <begin position="24"/>
        <end position="49"/>
    </location>
</feature>
<name>A0AAN9FWY2_CLITE</name>
<keyword evidence="1" id="KW-0732">Signal</keyword>
<accession>A0AAN9FWY2</accession>